<dbReference type="CDD" id="cd07033">
    <property type="entry name" value="TPP_PYR_DXS_TK_like"/>
    <property type="match status" value="1"/>
</dbReference>
<evidence type="ECO:0000256" key="9">
    <source>
        <dbReference type="ARBA" id="ARBA00049473"/>
    </source>
</evidence>
<feature type="compositionally biased region" description="Polar residues" evidence="10">
    <location>
        <begin position="385"/>
        <end position="402"/>
    </location>
</feature>
<evidence type="ECO:0000313" key="12">
    <source>
        <dbReference type="EMBL" id="CAI8022351.1"/>
    </source>
</evidence>
<keyword evidence="6" id="KW-0479">Metal-binding</keyword>
<dbReference type="InterPro" id="IPR005474">
    <property type="entry name" value="Transketolase_N"/>
</dbReference>
<evidence type="ECO:0000256" key="8">
    <source>
        <dbReference type="ARBA" id="ARBA00023052"/>
    </source>
</evidence>
<evidence type="ECO:0000256" key="10">
    <source>
        <dbReference type="SAM" id="MobiDB-lite"/>
    </source>
</evidence>
<comment type="catalytic activity">
    <reaction evidence="9">
        <text>D-sedoheptulose 7-phosphate + D-glyceraldehyde 3-phosphate = aldehydo-D-ribose 5-phosphate + D-xylulose 5-phosphate</text>
        <dbReference type="Rhea" id="RHEA:10508"/>
        <dbReference type="ChEBI" id="CHEBI:57483"/>
        <dbReference type="ChEBI" id="CHEBI:57737"/>
        <dbReference type="ChEBI" id="CHEBI:58273"/>
        <dbReference type="ChEBI" id="CHEBI:59776"/>
        <dbReference type="EC" id="2.2.1.1"/>
    </reaction>
</comment>
<evidence type="ECO:0000256" key="1">
    <source>
        <dbReference type="ARBA" id="ARBA00001941"/>
    </source>
</evidence>
<comment type="cofactor">
    <cofactor evidence="2">
        <name>Mg(2+)</name>
        <dbReference type="ChEBI" id="CHEBI:18420"/>
    </cofactor>
</comment>
<accession>A0AA35S534</accession>
<dbReference type="FunFam" id="3.40.50.970:FF:000004">
    <property type="entry name" value="Transketolase"/>
    <property type="match status" value="1"/>
</dbReference>
<dbReference type="Pfam" id="PF00456">
    <property type="entry name" value="Transketolase_N"/>
    <property type="match status" value="1"/>
</dbReference>
<sequence length="518" mass="54688">MGAAPMAWVLWSRYLTMCPTDPGWPDRDRFVLSAGHGSMLLYGLLHLAGYSVSLDDIRSFRQWESRTPGHPEPFATPGVEATTGPLGQGAGNSVGMAIAERALRARFPGLVDHRVFALVSDGDLMEGVCCEAASLAGQLGLGRLVWLYDQNDVTLDGPASLSFSVEDVAARHRALGWHVQTVADGNHDLDGIDAAIAGAVAETERPSLIVVKTTIGYGAPTKAGKAAAHGAPLGAEEAAAAKAALGLDPETFFAVPAGVRERCAERAGEGEAARSAWYGRLERARTEAPEQAAELERRLGNGLPEGWDEGLPAFGPGDRLATRDASGKAMNALAARIPEFFGGDADLSCSTKTALVGFGSQSQATRAAATSTTESASTRWRPRQTESPTTAGSAPSLPRSSVLPTTCAPRCGSRRFPGLPVVYVWTHDSVGVGEDGPTHQPVEHLMSLRVMPNLHVVRPADANETVEAWRHALRRTEGPTALVLTRQKVPVLTTPNGPPVSSAAVTCSGNRIPPGRRW</sequence>
<evidence type="ECO:0000313" key="13">
    <source>
        <dbReference type="Proteomes" id="UP001174909"/>
    </source>
</evidence>
<dbReference type="InterPro" id="IPR033247">
    <property type="entry name" value="Transketolase_fam"/>
</dbReference>
<dbReference type="Proteomes" id="UP001174909">
    <property type="component" value="Unassembled WGS sequence"/>
</dbReference>
<keyword evidence="7" id="KW-0460">Magnesium</keyword>
<comment type="caution">
    <text evidence="12">The sequence shown here is derived from an EMBL/GenBank/DDBJ whole genome shotgun (WGS) entry which is preliminary data.</text>
</comment>
<dbReference type="InterPro" id="IPR029061">
    <property type="entry name" value="THDP-binding"/>
</dbReference>
<protein>
    <submittedName>
        <fullName evidence="12">Transketolase</fullName>
    </submittedName>
</protein>
<gene>
    <name evidence="12" type="ORF">GBAR_LOCUS13138</name>
</gene>
<dbReference type="GO" id="GO:0005829">
    <property type="term" value="C:cytosol"/>
    <property type="evidence" value="ECO:0007669"/>
    <property type="project" value="TreeGrafter"/>
</dbReference>
<feature type="compositionally biased region" description="Low complexity" evidence="10">
    <location>
        <begin position="360"/>
        <end position="379"/>
    </location>
</feature>
<evidence type="ECO:0000256" key="3">
    <source>
        <dbReference type="ARBA" id="ARBA00001964"/>
    </source>
</evidence>
<comment type="cofactor">
    <cofactor evidence="1">
        <name>Co(2+)</name>
        <dbReference type="ChEBI" id="CHEBI:48828"/>
    </cofactor>
</comment>
<comment type="similarity">
    <text evidence="4">Belongs to the transketolase family.</text>
</comment>
<organism evidence="12 13">
    <name type="scientific">Geodia barretti</name>
    <name type="common">Barrett's horny sponge</name>
    <dbReference type="NCBI Taxonomy" id="519541"/>
    <lineage>
        <taxon>Eukaryota</taxon>
        <taxon>Metazoa</taxon>
        <taxon>Porifera</taxon>
        <taxon>Demospongiae</taxon>
        <taxon>Heteroscleromorpha</taxon>
        <taxon>Tetractinellida</taxon>
        <taxon>Astrophorina</taxon>
        <taxon>Geodiidae</taxon>
        <taxon>Geodia</taxon>
    </lineage>
</organism>
<reference evidence="12" key="1">
    <citation type="submission" date="2023-03" db="EMBL/GenBank/DDBJ databases">
        <authorList>
            <person name="Steffen K."/>
            <person name="Cardenas P."/>
        </authorList>
    </citation>
    <scope>NUCLEOTIDE SEQUENCE</scope>
</reference>
<dbReference type="GO" id="GO:0006098">
    <property type="term" value="P:pentose-phosphate shunt"/>
    <property type="evidence" value="ECO:0007669"/>
    <property type="project" value="TreeGrafter"/>
</dbReference>
<dbReference type="Pfam" id="PF02779">
    <property type="entry name" value="Transket_pyr"/>
    <property type="match status" value="1"/>
</dbReference>
<feature type="region of interest" description="Disordered" evidence="10">
    <location>
        <begin position="360"/>
        <end position="402"/>
    </location>
</feature>
<proteinExistence type="inferred from homology"/>
<evidence type="ECO:0000256" key="6">
    <source>
        <dbReference type="ARBA" id="ARBA00022723"/>
    </source>
</evidence>
<dbReference type="Gene3D" id="3.40.50.970">
    <property type="match status" value="3"/>
</dbReference>
<evidence type="ECO:0000259" key="11">
    <source>
        <dbReference type="SMART" id="SM00861"/>
    </source>
</evidence>
<keyword evidence="5" id="KW-0808">Transferase</keyword>
<evidence type="ECO:0000256" key="7">
    <source>
        <dbReference type="ARBA" id="ARBA00022842"/>
    </source>
</evidence>
<comment type="cofactor">
    <cofactor evidence="3">
        <name>thiamine diphosphate</name>
        <dbReference type="ChEBI" id="CHEBI:58937"/>
    </cofactor>
</comment>
<keyword evidence="8" id="KW-0786">Thiamine pyrophosphate</keyword>
<evidence type="ECO:0000256" key="4">
    <source>
        <dbReference type="ARBA" id="ARBA00007131"/>
    </source>
</evidence>
<name>A0AA35S534_GEOBA</name>
<dbReference type="AlphaFoldDB" id="A0AA35S534"/>
<dbReference type="SUPFAM" id="SSF52518">
    <property type="entry name" value="Thiamin diphosphate-binding fold (THDP-binding)"/>
    <property type="match status" value="3"/>
</dbReference>
<dbReference type="GO" id="GO:0004802">
    <property type="term" value="F:transketolase activity"/>
    <property type="evidence" value="ECO:0007669"/>
    <property type="project" value="UniProtKB-EC"/>
</dbReference>
<evidence type="ECO:0000256" key="2">
    <source>
        <dbReference type="ARBA" id="ARBA00001946"/>
    </source>
</evidence>
<feature type="domain" description="Transketolase-like pyrimidine-binding" evidence="11">
    <location>
        <begin position="320"/>
        <end position="491"/>
    </location>
</feature>
<evidence type="ECO:0000256" key="5">
    <source>
        <dbReference type="ARBA" id="ARBA00022679"/>
    </source>
</evidence>
<dbReference type="SMART" id="SM00861">
    <property type="entry name" value="Transket_pyr"/>
    <property type="match status" value="1"/>
</dbReference>
<dbReference type="PANTHER" id="PTHR43522">
    <property type="entry name" value="TRANSKETOLASE"/>
    <property type="match status" value="1"/>
</dbReference>
<dbReference type="EMBL" id="CASHTH010001945">
    <property type="protein sequence ID" value="CAI8022351.1"/>
    <property type="molecule type" value="Genomic_DNA"/>
</dbReference>
<dbReference type="CDD" id="cd02012">
    <property type="entry name" value="TPP_TK"/>
    <property type="match status" value="1"/>
</dbReference>
<dbReference type="InterPro" id="IPR005475">
    <property type="entry name" value="Transketolase-like_Pyr-bd"/>
</dbReference>
<dbReference type="PANTHER" id="PTHR43522:SF2">
    <property type="entry name" value="TRANSKETOLASE 1-RELATED"/>
    <property type="match status" value="1"/>
</dbReference>
<dbReference type="GO" id="GO:0046872">
    <property type="term" value="F:metal ion binding"/>
    <property type="evidence" value="ECO:0007669"/>
    <property type="project" value="UniProtKB-KW"/>
</dbReference>
<keyword evidence="13" id="KW-1185">Reference proteome</keyword>